<dbReference type="SUPFAM" id="SSF55811">
    <property type="entry name" value="Nudix"/>
    <property type="match status" value="1"/>
</dbReference>
<organism evidence="1 2">
    <name type="scientific">Paenactinomyces guangxiensis</name>
    <dbReference type="NCBI Taxonomy" id="1490290"/>
    <lineage>
        <taxon>Bacteria</taxon>
        <taxon>Bacillati</taxon>
        <taxon>Bacillota</taxon>
        <taxon>Bacilli</taxon>
        <taxon>Bacillales</taxon>
        <taxon>Thermoactinomycetaceae</taxon>
        <taxon>Paenactinomyces</taxon>
    </lineage>
</organism>
<reference evidence="1 2" key="1">
    <citation type="submission" date="2020-07" db="EMBL/GenBank/DDBJ databases">
        <authorList>
            <person name="Feng H."/>
        </authorList>
    </citation>
    <scope>NUCLEOTIDE SEQUENCE [LARGE SCALE GENOMIC DNA]</scope>
    <source>
        <strain evidence="2">s-10</strain>
    </source>
</reference>
<accession>A0A7W2AAC1</accession>
<dbReference type="PANTHER" id="PTHR10885:SF0">
    <property type="entry name" value="ISOPENTENYL-DIPHOSPHATE DELTA-ISOMERASE"/>
    <property type="match status" value="1"/>
</dbReference>
<sequence length="207" mass="24043">MENETLKIFDEHGNQTGVATREEVHRIGYWHETFHCWFVSREKGIDYIYFQIRSDLKKDFPNLFDITVAGHILAHETVGDGIREVKEELGMDVSYDELVPLGVIKDCIIQEDFIDKELCNVFLYPYKKTINDYKLQKEEVSGIVKAEFNAFCELWSGEKEEIPVAGFELNQAGEKIPLHRMAGKNSFVSHENTYFETVIKLIKKTIE</sequence>
<protein>
    <submittedName>
        <fullName evidence="1">NUDIX hydrolase</fullName>
    </submittedName>
</protein>
<keyword evidence="1" id="KW-0378">Hydrolase</keyword>
<dbReference type="RefSeq" id="WP_181754234.1">
    <property type="nucleotide sequence ID" value="NZ_JACEIQ010000024.1"/>
</dbReference>
<proteinExistence type="predicted"/>
<evidence type="ECO:0000313" key="2">
    <source>
        <dbReference type="Proteomes" id="UP000535491"/>
    </source>
</evidence>
<dbReference type="InterPro" id="IPR015797">
    <property type="entry name" value="NUDIX_hydrolase-like_dom_sf"/>
</dbReference>
<comment type="caution">
    <text evidence="1">The sequence shown here is derived from an EMBL/GenBank/DDBJ whole genome shotgun (WGS) entry which is preliminary data.</text>
</comment>
<dbReference type="PANTHER" id="PTHR10885">
    <property type="entry name" value="ISOPENTENYL-DIPHOSPHATE DELTA-ISOMERASE"/>
    <property type="match status" value="1"/>
</dbReference>
<dbReference type="Proteomes" id="UP000535491">
    <property type="component" value="Unassembled WGS sequence"/>
</dbReference>
<dbReference type="CDD" id="cd04692">
    <property type="entry name" value="NUDIX_Hydrolase"/>
    <property type="match status" value="1"/>
</dbReference>
<evidence type="ECO:0000313" key="1">
    <source>
        <dbReference type="EMBL" id="MBA4496112.1"/>
    </source>
</evidence>
<dbReference type="AlphaFoldDB" id="A0A7W2AAC1"/>
<dbReference type="Gene3D" id="3.90.79.10">
    <property type="entry name" value="Nucleoside Triphosphate Pyrophosphohydrolase"/>
    <property type="match status" value="1"/>
</dbReference>
<gene>
    <name evidence="1" type="ORF">H1191_17690</name>
</gene>
<keyword evidence="2" id="KW-1185">Reference proteome</keyword>
<dbReference type="EMBL" id="JACEIQ010000024">
    <property type="protein sequence ID" value="MBA4496112.1"/>
    <property type="molecule type" value="Genomic_DNA"/>
</dbReference>
<name>A0A7W2AAC1_9BACL</name>
<dbReference type="GO" id="GO:0016787">
    <property type="term" value="F:hydrolase activity"/>
    <property type="evidence" value="ECO:0007669"/>
    <property type="project" value="UniProtKB-KW"/>
</dbReference>